<dbReference type="PANTHER" id="PTHR12585">
    <property type="entry name" value="SCC1 / RAD21 FAMILY MEMBER"/>
    <property type="match status" value="1"/>
</dbReference>
<reference evidence="7" key="1">
    <citation type="submission" date="2022-06" db="EMBL/GenBank/DDBJ databases">
        <title>Genome Sequence of Candolleomyces eurysporus.</title>
        <authorList>
            <person name="Buettner E."/>
        </authorList>
    </citation>
    <scope>NUCLEOTIDE SEQUENCE</scope>
    <source>
        <strain evidence="7">VTCC 930004</strain>
    </source>
</reference>
<dbReference type="Proteomes" id="UP001140091">
    <property type="component" value="Unassembled WGS sequence"/>
</dbReference>
<feature type="domain" description="Rad21/Rec8-like protein C-terminal eukaryotic" evidence="5">
    <location>
        <begin position="593"/>
        <end position="644"/>
    </location>
</feature>
<dbReference type="GO" id="GO:0030892">
    <property type="term" value="C:mitotic cohesin complex"/>
    <property type="evidence" value="ECO:0007669"/>
    <property type="project" value="TreeGrafter"/>
</dbReference>
<gene>
    <name evidence="7" type="ORF">H1R20_g191</name>
</gene>
<evidence type="ECO:0000256" key="3">
    <source>
        <dbReference type="ARBA" id="ARBA00023242"/>
    </source>
</evidence>
<evidence type="ECO:0000256" key="4">
    <source>
        <dbReference type="SAM" id="MobiDB-lite"/>
    </source>
</evidence>
<evidence type="ECO:0000313" key="7">
    <source>
        <dbReference type="EMBL" id="KAJ2936904.1"/>
    </source>
</evidence>
<dbReference type="GO" id="GO:0005634">
    <property type="term" value="C:nucleus"/>
    <property type="evidence" value="ECO:0007669"/>
    <property type="project" value="UniProtKB-SubCell"/>
</dbReference>
<dbReference type="Gene3D" id="1.10.10.580">
    <property type="entry name" value="Structural maintenance of chromosome 1. Chain E"/>
    <property type="match status" value="1"/>
</dbReference>
<feature type="region of interest" description="Disordered" evidence="4">
    <location>
        <begin position="542"/>
        <end position="564"/>
    </location>
</feature>
<evidence type="ECO:0000259" key="5">
    <source>
        <dbReference type="Pfam" id="PF04824"/>
    </source>
</evidence>
<name>A0A9W8JMQ3_9AGAR</name>
<evidence type="ECO:0000313" key="8">
    <source>
        <dbReference type="Proteomes" id="UP001140091"/>
    </source>
</evidence>
<dbReference type="InterPro" id="IPR039781">
    <property type="entry name" value="Rad21/Rec8-like"/>
</dbReference>
<evidence type="ECO:0000256" key="1">
    <source>
        <dbReference type="ARBA" id="ARBA00004123"/>
    </source>
</evidence>
<feature type="domain" description="Rad21/Rec8-like protein N-terminal" evidence="6">
    <location>
        <begin position="1"/>
        <end position="101"/>
    </location>
</feature>
<evidence type="ECO:0000259" key="6">
    <source>
        <dbReference type="Pfam" id="PF04825"/>
    </source>
</evidence>
<proteinExistence type="inferred from homology"/>
<dbReference type="InterPro" id="IPR006909">
    <property type="entry name" value="Rad21/Rec8_C_eu"/>
</dbReference>
<dbReference type="PANTHER" id="PTHR12585:SF69">
    <property type="entry name" value="FI11703P"/>
    <property type="match status" value="1"/>
</dbReference>
<sequence>MFYSETILSRRGPLGKVWLAAHMERKLSKSQTLQTDIEQSVDAIMGQDIEIMALRLSGQLLLGVVRIYSRKAKYLLDDCNDALLKIKMAFRPGVVDMTEDQLNVNQTAITLQTNNIDLDLLLPDVNWDMDFEERPVREQGHHQAHIEDITLPSANNFDQFGAIDPFDIGPSDGIGSQDFGDLDLGINWGDEPVQQSDAMSVDGSVGVGRDAPNVHDSFDLPHLNGIHKDDNLDMISQRSRTRELSEQPFLPPLDMDFPDFEGMDLGDLGIGFDKPVEEPAAEKDPSSRASSPLTDLPDTPVANEKALPDAEPVVRPKKVREKKQIIDSVTELNEGATGARRDRLADALPLKDIGNIVTEQHFLPRSSLTMRLMEIREDPLNHFLPTLTKDNQSYFCAAPPGISGDLMDLFLRPVDAGNTKRRHVSPTENGNKRMRLEEEEVEQGRRAMSVAQSPAPFSVRDEPMGGDLEFGDQSMQFDDYQLDLPAGEENVVLEGARSRSVSIAPSQRSRHSTPGMDGVWPEGDESYADSACPIAIFDSRPSQTQATQEEVDVPELQEEGVEEKGYSKNTVKALTLIRKELQPSEEEEQDAPASISFKTMSTKASRRAAASFFFELLVLGTRDCVKLEQGGSFKDIGIQGKPKLWQMQQKHAAMEV</sequence>
<comment type="similarity">
    <text evidence="2">Belongs to the rad21 family.</text>
</comment>
<feature type="non-terminal residue" evidence="7">
    <location>
        <position position="656"/>
    </location>
</feature>
<evidence type="ECO:0000256" key="2">
    <source>
        <dbReference type="ARBA" id="ARBA00009870"/>
    </source>
</evidence>
<protein>
    <recommendedName>
        <fullName evidence="9">Double-strand-break repair protein rad21</fullName>
    </recommendedName>
</protein>
<dbReference type="SUPFAM" id="SSF46785">
    <property type="entry name" value="Winged helix' DNA-binding domain"/>
    <property type="match status" value="1"/>
</dbReference>
<dbReference type="InterPro" id="IPR023093">
    <property type="entry name" value="ScpA-like_C"/>
</dbReference>
<dbReference type="AlphaFoldDB" id="A0A9W8JMQ3"/>
<dbReference type="GO" id="GO:0007064">
    <property type="term" value="P:mitotic sister chromatid cohesion"/>
    <property type="evidence" value="ECO:0007669"/>
    <property type="project" value="TreeGrafter"/>
</dbReference>
<dbReference type="Pfam" id="PF04825">
    <property type="entry name" value="Rad21_Rec8_N"/>
    <property type="match status" value="1"/>
</dbReference>
<dbReference type="OrthoDB" id="10071381at2759"/>
<dbReference type="InterPro" id="IPR036390">
    <property type="entry name" value="WH_DNA-bd_sf"/>
</dbReference>
<dbReference type="Pfam" id="PF04824">
    <property type="entry name" value="Rad21_Rec8"/>
    <property type="match status" value="1"/>
</dbReference>
<keyword evidence="3" id="KW-0539">Nucleus</keyword>
<accession>A0A9W8JMQ3</accession>
<dbReference type="GO" id="GO:0003682">
    <property type="term" value="F:chromatin binding"/>
    <property type="evidence" value="ECO:0007669"/>
    <property type="project" value="TreeGrafter"/>
</dbReference>
<dbReference type="InterPro" id="IPR006910">
    <property type="entry name" value="Rad21_Rec8_N"/>
</dbReference>
<comment type="caution">
    <text evidence="7">The sequence shown here is derived from an EMBL/GenBank/DDBJ whole genome shotgun (WGS) entry which is preliminary data.</text>
</comment>
<evidence type="ECO:0008006" key="9">
    <source>
        <dbReference type="Google" id="ProtNLM"/>
    </source>
</evidence>
<dbReference type="EMBL" id="JANBPK010000010">
    <property type="protein sequence ID" value="KAJ2936904.1"/>
    <property type="molecule type" value="Genomic_DNA"/>
</dbReference>
<comment type="subcellular location">
    <subcellularLocation>
        <location evidence="1">Nucleus</location>
    </subcellularLocation>
</comment>
<feature type="compositionally biased region" description="Acidic residues" evidence="4">
    <location>
        <begin position="549"/>
        <end position="561"/>
    </location>
</feature>
<keyword evidence="8" id="KW-1185">Reference proteome</keyword>
<feature type="compositionally biased region" description="Basic and acidic residues" evidence="4">
    <location>
        <begin position="274"/>
        <end position="286"/>
    </location>
</feature>
<feature type="region of interest" description="Disordered" evidence="4">
    <location>
        <begin position="268"/>
        <end position="319"/>
    </location>
</feature>
<dbReference type="GO" id="GO:1990414">
    <property type="term" value="P:replication-born double-strand break repair via sister chromatid exchange"/>
    <property type="evidence" value="ECO:0007669"/>
    <property type="project" value="TreeGrafter"/>
</dbReference>
<organism evidence="7 8">
    <name type="scientific">Candolleomyces eurysporus</name>
    <dbReference type="NCBI Taxonomy" id="2828524"/>
    <lineage>
        <taxon>Eukaryota</taxon>
        <taxon>Fungi</taxon>
        <taxon>Dikarya</taxon>
        <taxon>Basidiomycota</taxon>
        <taxon>Agaricomycotina</taxon>
        <taxon>Agaricomycetes</taxon>
        <taxon>Agaricomycetidae</taxon>
        <taxon>Agaricales</taxon>
        <taxon>Agaricineae</taxon>
        <taxon>Psathyrellaceae</taxon>
        <taxon>Candolleomyces</taxon>
    </lineage>
</organism>